<dbReference type="VEuPathDB" id="VectorBase:AMIN007101"/>
<feature type="disulfide bond" evidence="6">
    <location>
        <begin position="310"/>
        <end position="319"/>
    </location>
</feature>
<dbReference type="PROSITE" id="PS01187">
    <property type="entry name" value="EGF_CA"/>
    <property type="match status" value="3"/>
</dbReference>
<feature type="domain" description="Laminin G" evidence="8">
    <location>
        <begin position="974"/>
        <end position="1162"/>
    </location>
</feature>
<feature type="domain" description="Laminin G" evidence="8">
    <location>
        <begin position="665"/>
        <end position="880"/>
    </location>
</feature>
<dbReference type="GO" id="GO:0009653">
    <property type="term" value="P:anatomical structure morphogenesis"/>
    <property type="evidence" value="ECO:0007669"/>
    <property type="project" value="UniProtKB-ARBA"/>
</dbReference>
<feature type="disulfide bond" evidence="6">
    <location>
        <begin position="269"/>
        <end position="278"/>
    </location>
</feature>
<dbReference type="SUPFAM" id="SSF49899">
    <property type="entry name" value="Concanavalin A-like lectins/glucanases"/>
    <property type="match status" value="4"/>
</dbReference>
<dbReference type="FunFam" id="2.10.25.10:FF:000004">
    <property type="entry name" value="Neurogenic locus notch 1"/>
    <property type="match status" value="1"/>
</dbReference>
<keyword evidence="3" id="KW-0677">Repeat</keyword>
<dbReference type="SMART" id="SM00179">
    <property type="entry name" value="EGF_CA"/>
    <property type="match status" value="12"/>
</dbReference>
<dbReference type="Pfam" id="PF00054">
    <property type="entry name" value="Laminin_G_1"/>
    <property type="match status" value="1"/>
</dbReference>
<evidence type="ECO:0000256" key="3">
    <source>
        <dbReference type="ARBA" id="ARBA00022737"/>
    </source>
</evidence>
<feature type="domain" description="EGF-like" evidence="9">
    <location>
        <begin position="165"/>
        <end position="203"/>
    </location>
</feature>
<dbReference type="SUPFAM" id="SSF57196">
    <property type="entry name" value="EGF/Laminin"/>
    <property type="match status" value="8"/>
</dbReference>
<feature type="domain" description="EGF-like" evidence="9">
    <location>
        <begin position="127"/>
        <end position="163"/>
    </location>
</feature>
<feature type="region of interest" description="Disordered" evidence="7">
    <location>
        <begin position="411"/>
        <end position="468"/>
    </location>
</feature>
<evidence type="ECO:0000256" key="2">
    <source>
        <dbReference type="ARBA" id="ARBA00022729"/>
    </source>
</evidence>
<name>A0A182W9S3_9DIPT</name>
<sequence>MEEKRKRNAHNGASRMISQATKSTERTQCCWWWQALALCLISCSMVHLSEAGFACLSNPCVYGVCIDDLNSTYSCYCIDGYTGVHCQTNWDECWSNPCLNGGICIDGVASYNCTCPDGFLGLNCEENFNECQSNPCQNGGLCHDKDNAFYCTCALGYEGEFCEMDIAVCDTGDRCHNGAACIEGPGLEFSCRCTEGYEGRLCDAEINECASAPCQNGAICIDKFASYICACPMGFGGTNCEEEIMVCASSPCANQALCLMEEDSPTCYCVPDFHGERCELQYDECQLGPEPRCVNGATCVDGVDEYFCTCAPNFTGENCECLMLDEDGQIEMDCNYTAPIASTSGEMTDSSFFTSTMESFPFSTDSIWKATDASLERTTSYSLFTYTAAPTVVGEYTDPSVEVSYNGTTVQVSPNYSGPSGSDADTTTSLSESVTDGTGVSRGTVPPDQEKDTKSTIESGGTAPTVTISVNVPTMSVFEEKPSSMPDITQDSTQDVSSTDYTTVKYSSKHPSIDYGSPFTTGSSQSEFATTPMDSSLTTPDHPSVSTLTPELSSFFTESPTNRSIPTFQGEDQVTDTPPLTTSPTLFTSITDDTSRDSHGTTSAGSIAPPLTTRSPEVIQECDDTVCANGGTCAMTPNGIRCHCDFRYAGPFCDVPVSIQNAAFSKESFLRHIIYRRNNSIDPSSQSVHTLKQLASMSVRFKAKLTSREGLIVLATAEGDDGNHYVALFLHKGLLQFQFSCGLQTMLLSEIEGTVNNGYELNVKVQLNFNDRYSHCNASLHVNETLAMSGEQPSWLGTVLSTRQQTEGSDGIAALASIKQSWLHLGGRPIKTMYTLSHNISRYHGFTGCVYDLEINGAPVAIFDNAEDAYKIYECTSLACLSSPCRNGAICVEADGYGLAGRYSPSVTQPDTASAWSCKCAFGYMGKTCERSVCDNNPCRFGGTCVTFPESGYLCLCPYGKHGHFCEHDLDILQPSFFGSIKGISSYVAYPIAFPVEDRFEFSFKIIPTTTAQISLLAFIGQPYDHHDQSDHFSVSFIQGFILVTWNLGSGPRRIFTQQPIQVQSSRPTTIHAGRNGRTAWLSIDGKVNISGNSPGSSRKLNVSPQLYIGGHEGVNFSSLPHDLPLHSGFQGCLFDIRLVAGPVHIPLQHIGGMRGRSVGQCGTKECHRHACQNNGACLQHGSTFTCICQEDWNGILCSQKVNPCDESVSKCATDATCFPLVSGYECDCPYGKVGKRCESNLKYLSDVSFSGRRSYVALRWPNIGIGDWIAAYRENEVRYEKIVQHSHIIPHNHSILLKSIRELDKINDVLKVLPEANDTEQYAGHSVIPRSENYRQLRIRQLTIELQVRPLSEKGLILFIRTFDANAQEQGFISISLQGGVVEYRISSTRTQTAVVRSNHVLATGEWHFIRIVKYGKRLTLWVEGKSTSIIGSVREEYVSLTKKLYLGGLPDLSTLPYDAISGYPVSFRGCIRHVNLNGTRITLNDSSIVASRNINDCDGTPCGGDICAHGGLCWLDEHSQPRCKCPEYSKGVNCEMQESCEVVQCRNNGQCLKNGRCSCGVGWTGHYCEIATTKYSSLGFNDRSYILIPSQKIKMKDKRNDDSTSMAGKSPFGLQISFNISTLEDGMLAWTTDEVGRYFGIGIRDGFLVVVSNMLKEEPTNVASGPWKAFVADGDWHNVLLETKSHQLRLFVDGYELLAGTLIPNVRTMHSAAYDKPVLSEEITYLGGFPDENVYNHTLGNFATSFTGCIQHILLGNQLDELDYVDYDGANINECAVANACLNVTIGNRNSTEYFIPSTTKITYGVKSNTAYSTYEHVLPIRMANVTMPTRLSDSASRVLLLCRIASVLSASGMA</sequence>
<dbReference type="InterPro" id="IPR000152">
    <property type="entry name" value="EGF-type_Asp/Asn_hydroxyl_site"/>
</dbReference>
<keyword evidence="5" id="KW-0325">Glycoprotein</keyword>
<dbReference type="PROSITE" id="PS50025">
    <property type="entry name" value="LAM_G_DOMAIN"/>
    <property type="match status" value="4"/>
</dbReference>
<dbReference type="InterPro" id="IPR000742">
    <property type="entry name" value="EGF"/>
</dbReference>
<dbReference type="CDD" id="cd00110">
    <property type="entry name" value="LamG"/>
    <property type="match status" value="4"/>
</dbReference>
<dbReference type="GO" id="GO:0005509">
    <property type="term" value="F:calcium ion binding"/>
    <property type="evidence" value="ECO:0007669"/>
    <property type="project" value="InterPro"/>
</dbReference>
<keyword evidence="11" id="KW-1185">Reference proteome</keyword>
<dbReference type="InterPro" id="IPR013320">
    <property type="entry name" value="ConA-like_dom_sf"/>
</dbReference>
<feature type="disulfide bond" evidence="6">
    <location>
        <begin position="115"/>
        <end position="124"/>
    </location>
</feature>
<feature type="domain" description="EGF-like" evidence="9">
    <location>
        <begin position="243"/>
        <end position="279"/>
    </location>
</feature>
<evidence type="ECO:0000256" key="7">
    <source>
        <dbReference type="SAM" id="MobiDB-lite"/>
    </source>
</evidence>
<feature type="domain" description="EGF-like" evidence="9">
    <location>
        <begin position="205"/>
        <end position="241"/>
    </location>
</feature>
<evidence type="ECO:0000256" key="5">
    <source>
        <dbReference type="ARBA" id="ARBA00023180"/>
    </source>
</evidence>
<feature type="region of interest" description="Disordered" evidence="7">
    <location>
        <begin position="514"/>
        <end position="612"/>
    </location>
</feature>
<feature type="disulfide bond" evidence="6">
    <location>
        <begin position="644"/>
        <end position="653"/>
    </location>
</feature>
<dbReference type="InterPro" id="IPR001881">
    <property type="entry name" value="EGF-like_Ca-bd_dom"/>
</dbReference>
<dbReference type="GO" id="GO:0048513">
    <property type="term" value="P:animal organ development"/>
    <property type="evidence" value="ECO:0007669"/>
    <property type="project" value="UniProtKB-ARBA"/>
</dbReference>
<dbReference type="InterPro" id="IPR001791">
    <property type="entry name" value="Laminin_G"/>
</dbReference>
<dbReference type="Pfam" id="PF02210">
    <property type="entry name" value="Laminin_G_2"/>
    <property type="match status" value="3"/>
</dbReference>
<feature type="disulfide bond" evidence="6">
    <location>
        <begin position="1561"/>
        <end position="1570"/>
    </location>
</feature>
<dbReference type="InterPro" id="IPR018097">
    <property type="entry name" value="EGF_Ca-bd_CS"/>
</dbReference>
<feature type="disulfide bond" evidence="6">
    <location>
        <begin position="1527"/>
        <end position="1536"/>
    </location>
</feature>
<keyword evidence="2" id="KW-0732">Signal</keyword>
<dbReference type="PROSITE" id="PS00022">
    <property type="entry name" value="EGF_1"/>
    <property type="match status" value="13"/>
</dbReference>
<feature type="disulfide bond" evidence="6">
    <location>
        <begin position="1229"/>
        <end position="1238"/>
    </location>
</feature>
<keyword evidence="1 6" id="KW-0245">EGF-like domain</keyword>
<reference evidence="11" key="1">
    <citation type="submission" date="2013-03" db="EMBL/GenBank/DDBJ databases">
        <title>The Genome Sequence of Anopheles minimus MINIMUS1.</title>
        <authorList>
            <consortium name="The Broad Institute Genomics Platform"/>
            <person name="Neafsey D.E."/>
            <person name="Walton C."/>
            <person name="Walker B."/>
            <person name="Young S.K."/>
            <person name="Zeng Q."/>
            <person name="Gargeya S."/>
            <person name="Fitzgerald M."/>
            <person name="Haas B."/>
            <person name="Abouelleil A."/>
            <person name="Allen A.W."/>
            <person name="Alvarado L."/>
            <person name="Arachchi H.M."/>
            <person name="Berlin A.M."/>
            <person name="Chapman S.B."/>
            <person name="Gainer-Dewar J."/>
            <person name="Goldberg J."/>
            <person name="Griggs A."/>
            <person name="Gujja S."/>
            <person name="Hansen M."/>
            <person name="Howarth C."/>
            <person name="Imamovic A."/>
            <person name="Ireland A."/>
            <person name="Larimer J."/>
            <person name="McCowan C."/>
            <person name="Murphy C."/>
            <person name="Pearson M."/>
            <person name="Poon T.W."/>
            <person name="Priest M."/>
            <person name="Roberts A."/>
            <person name="Saif S."/>
            <person name="Shea T."/>
            <person name="Sisk P."/>
            <person name="Sykes S."/>
            <person name="Wortman J."/>
            <person name="Nusbaum C."/>
            <person name="Birren B."/>
        </authorList>
    </citation>
    <scope>NUCLEOTIDE SEQUENCE [LARGE SCALE GENOMIC DNA]</scope>
    <source>
        <strain evidence="11">MINIMUS1</strain>
    </source>
</reference>
<feature type="disulfide bond" evidence="6">
    <location>
        <begin position="77"/>
        <end position="86"/>
    </location>
</feature>
<accession>A0A182W9S3</accession>
<evidence type="ECO:0000256" key="4">
    <source>
        <dbReference type="ARBA" id="ARBA00023157"/>
    </source>
</evidence>
<feature type="disulfide bond" evidence="6">
    <location>
        <begin position="153"/>
        <end position="162"/>
    </location>
</feature>
<evidence type="ECO:0000313" key="11">
    <source>
        <dbReference type="Proteomes" id="UP000075920"/>
    </source>
</evidence>
<feature type="disulfide bond" evidence="6">
    <location>
        <begin position="1189"/>
        <end position="1198"/>
    </location>
</feature>
<dbReference type="SMART" id="SM00282">
    <property type="entry name" value="LamG"/>
    <property type="match status" value="4"/>
</dbReference>
<proteinExistence type="predicted"/>
<dbReference type="Gene3D" id="2.60.120.200">
    <property type="match status" value="4"/>
</dbReference>
<dbReference type="CDD" id="cd00054">
    <property type="entry name" value="EGF_CA"/>
    <property type="match status" value="7"/>
</dbReference>
<evidence type="ECO:0000256" key="6">
    <source>
        <dbReference type="PROSITE-ProRule" id="PRU00076"/>
    </source>
</evidence>
<feature type="domain" description="EGF-like" evidence="9">
    <location>
        <begin position="1538"/>
        <end position="1571"/>
    </location>
</feature>
<dbReference type="Proteomes" id="UP000075920">
    <property type="component" value="Unassembled WGS sequence"/>
</dbReference>
<feature type="domain" description="EGF-like" evidence="9">
    <location>
        <begin position="1201"/>
        <end position="1239"/>
    </location>
</feature>
<dbReference type="GO" id="GO:0030154">
    <property type="term" value="P:cell differentiation"/>
    <property type="evidence" value="ECO:0007669"/>
    <property type="project" value="UniProtKB-ARBA"/>
</dbReference>
<keyword evidence="4 6" id="KW-1015">Disulfide bond</keyword>
<dbReference type="EnsemblMetazoa" id="AMIN007101-RA">
    <property type="protein sequence ID" value="AMIN007101-PA"/>
    <property type="gene ID" value="AMIN007101"/>
</dbReference>
<feature type="disulfide bond" evidence="6">
    <location>
        <begin position="193"/>
        <end position="202"/>
    </location>
</feature>
<dbReference type="Pfam" id="PF00008">
    <property type="entry name" value="EGF"/>
    <property type="match status" value="6"/>
</dbReference>
<feature type="compositionally biased region" description="Polar residues" evidence="7">
    <location>
        <begin position="411"/>
        <end position="438"/>
    </location>
</feature>
<evidence type="ECO:0000256" key="1">
    <source>
        <dbReference type="ARBA" id="ARBA00022536"/>
    </source>
</evidence>
<dbReference type="InterPro" id="IPR051830">
    <property type="entry name" value="NOTCH_homolog"/>
</dbReference>
<dbReference type="PROSITE" id="PS00010">
    <property type="entry name" value="ASX_HYDROXYL"/>
    <property type="match status" value="4"/>
</dbReference>
<feature type="domain" description="EGF-like" evidence="9">
    <location>
        <begin position="618"/>
        <end position="654"/>
    </location>
</feature>
<feature type="disulfide bond" evidence="6">
    <location>
        <begin position="957"/>
        <end position="966"/>
    </location>
</feature>
<dbReference type="PANTHER" id="PTHR24033:SF224">
    <property type="entry name" value="C-TYPE LECTIN"/>
    <property type="match status" value="1"/>
</dbReference>
<dbReference type="STRING" id="112268.A0A182W9S3"/>
<dbReference type="PROSITE" id="PS50026">
    <property type="entry name" value="EGF_3"/>
    <property type="match status" value="13"/>
</dbReference>
<feature type="domain" description="Laminin G" evidence="8">
    <location>
        <begin position="1316"/>
        <end position="1504"/>
    </location>
</feature>
<dbReference type="FunFam" id="2.10.25.10:FF:000434">
    <property type="entry name" value="Predicted protein"/>
    <property type="match status" value="1"/>
</dbReference>
<feature type="disulfide bond" evidence="6">
    <location>
        <begin position="231"/>
        <end position="240"/>
    </location>
</feature>
<reference evidence="10" key="2">
    <citation type="submission" date="2020-05" db="UniProtKB">
        <authorList>
            <consortium name="EnsemblMetazoa"/>
        </authorList>
    </citation>
    <scope>IDENTIFICATION</scope>
    <source>
        <strain evidence="10">MINIMUS1</strain>
    </source>
</reference>
<evidence type="ECO:0008006" key="12">
    <source>
        <dbReference type="Google" id="ProtNLM"/>
    </source>
</evidence>
<evidence type="ECO:0000259" key="9">
    <source>
        <dbReference type="PROSITE" id="PS50026"/>
    </source>
</evidence>
<dbReference type="Gene3D" id="2.10.25.10">
    <property type="entry name" value="Laminin"/>
    <property type="match status" value="13"/>
</dbReference>
<dbReference type="PROSITE" id="PS01186">
    <property type="entry name" value="EGF_2"/>
    <property type="match status" value="6"/>
</dbReference>
<dbReference type="FunFam" id="2.10.25.10:FF:000662">
    <property type="entry name" value="Eyes shut, isoform E"/>
    <property type="match status" value="1"/>
</dbReference>
<feature type="compositionally biased region" description="Low complexity" evidence="7">
    <location>
        <begin position="575"/>
        <end position="592"/>
    </location>
</feature>
<dbReference type="FunFam" id="2.10.25.10:FF:000472">
    <property type="entry name" value="Uncharacterized protein, isoform A"/>
    <property type="match status" value="1"/>
</dbReference>
<feature type="domain" description="EGF-like" evidence="9">
    <location>
        <begin position="1500"/>
        <end position="1537"/>
    </location>
</feature>
<feature type="domain" description="EGF-like" evidence="9">
    <location>
        <begin position="89"/>
        <end position="125"/>
    </location>
</feature>
<protein>
    <recommendedName>
        <fullName evidence="12">Protein eyes shut</fullName>
    </recommendedName>
</protein>
<feature type="disulfide bond" evidence="6">
    <location>
        <begin position="55"/>
        <end position="65"/>
    </location>
</feature>
<dbReference type="FunFam" id="2.10.25.10:FF:000340">
    <property type="entry name" value="Terribly reduced optic lobes, isoform AT"/>
    <property type="match status" value="1"/>
</dbReference>
<evidence type="ECO:0000259" key="8">
    <source>
        <dbReference type="PROSITE" id="PS50025"/>
    </source>
</evidence>
<feature type="domain" description="EGF-like" evidence="9">
    <location>
        <begin position="930"/>
        <end position="967"/>
    </location>
</feature>
<feature type="domain" description="EGF-like" evidence="9">
    <location>
        <begin position="51"/>
        <end position="87"/>
    </location>
</feature>
<evidence type="ECO:0000313" key="10">
    <source>
        <dbReference type="EnsemblMetazoa" id="AMIN007101-PA"/>
    </source>
</evidence>
<dbReference type="PANTHER" id="PTHR24033">
    <property type="entry name" value="EGF-LIKE DOMAIN-CONTAINING PROTEIN"/>
    <property type="match status" value="1"/>
</dbReference>
<feature type="compositionally biased region" description="Polar residues" evidence="7">
    <location>
        <begin position="518"/>
        <end position="572"/>
    </location>
</feature>
<feature type="domain" description="EGF-like" evidence="9">
    <location>
        <begin position="1163"/>
        <end position="1199"/>
    </location>
</feature>
<feature type="domain" description="EGF-like" evidence="9">
    <location>
        <begin position="281"/>
        <end position="320"/>
    </location>
</feature>
<dbReference type="SMART" id="SM00181">
    <property type="entry name" value="EGF"/>
    <property type="match status" value="14"/>
</dbReference>
<organism evidence="10 11">
    <name type="scientific">Anopheles minimus</name>
    <dbReference type="NCBI Taxonomy" id="112268"/>
    <lineage>
        <taxon>Eukaryota</taxon>
        <taxon>Metazoa</taxon>
        <taxon>Ecdysozoa</taxon>
        <taxon>Arthropoda</taxon>
        <taxon>Hexapoda</taxon>
        <taxon>Insecta</taxon>
        <taxon>Pterygota</taxon>
        <taxon>Neoptera</taxon>
        <taxon>Endopterygota</taxon>
        <taxon>Diptera</taxon>
        <taxon>Nematocera</taxon>
        <taxon>Culicoidea</taxon>
        <taxon>Culicidae</taxon>
        <taxon>Anophelinae</taxon>
        <taxon>Anopheles</taxon>
    </lineage>
</organism>
<comment type="caution">
    <text evidence="6">Lacks conserved residue(s) required for the propagation of feature annotation.</text>
</comment>
<feature type="compositionally biased region" description="Polar residues" evidence="7">
    <location>
        <begin position="456"/>
        <end position="468"/>
    </location>
</feature>
<feature type="domain" description="Laminin G" evidence="8">
    <location>
        <begin position="1577"/>
        <end position="1783"/>
    </location>
</feature>